<evidence type="ECO:0000256" key="4">
    <source>
        <dbReference type="PIRSR" id="PIRSR637359-2"/>
    </source>
</evidence>
<feature type="binding site" evidence="4">
    <location>
        <position position="131"/>
    </location>
    <ligand>
        <name>3'-phosphoadenylyl sulfate</name>
        <dbReference type="ChEBI" id="CHEBI:58339"/>
    </ligand>
</feature>
<feature type="binding site" evidence="4">
    <location>
        <position position="123"/>
    </location>
    <ligand>
        <name>3'-phosphoadenylyl sulfate</name>
        <dbReference type="ChEBI" id="CHEBI:58339"/>
    </ligand>
</feature>
<evidence type="ECO:0000256" key="5">
    <source>
        <dbReference type="PIRSR" id="PIRSR637359-3"/>
    </source>
</evidence>
<dbReference type="Gene3D" id="3.40.50.300">
    <property type="entry name" value="P-loop containing nucleotide triphosphate hydrolases"/>
    <property type="match status" value="1"/>
</dbReference>
<keyword evidence="2" id="KW-0325">Glycoprotein</keyword>
<evidence type="ECO:0000256" key="2">
    <source>
        <dbReference type="ARBA" id="ARBA00023180"/>
    </source>
</evidence>
<dbReference type="PANTHER" id="PTHR10605">
    <property type="entry name" value="HEPARAN SULFATE SULFOTRANSFERASE"/>
    <property type="match status" value="1"/>
</dbReference>
<feature type="binding site" evidence="4">
    <location>
        <begin position="239"/>
        <end position="243"/>
    </location>
    <ligand>
        <name>3'-phosphoadenylyl sulfate</name>
        <dbReference type="ChEBI" id="CHEBI:58339"/>
    </ligand>
</feature>
<proteinExistence type="predicted"/>
<dbReference type="EMBL" id="CAJNOJ010000078">
    <property type="protein sequence ID" value="CAF1051155.1"/>
    <property type="molecule type" value="Genomic_DNA"/>
</dbReference>
<evidence type="ECO:0000259" key="7">
    <source>
        <dbReference type="Pfam" id="PF00685"/>
    </source>
</evidence>
<evidence type="ECO:0000313" key="10">
    <source>
        <dbReference type="Proteomes" id="UP000663828"/>
    </source>
</evidence>
<dbReference type="Proteomes" id="UP000663852">
    <property type="component" value="Unassembled WGS sequence"/>
</dbReference>
<dbReference type="Pfam" id="PF00685">
    <property type="entry name" value="Sulfotransfer_1"/>
    <property type="match status" value="1"/>
</dbReference>
<feature type="active site" description="For sulfotransferase activity" evidence="3">
    <location>
        <position position="39"/>
    </location>
</feature>
<dbReference type="EMBL" id="CAJNOR010000297">
    <property type="protein sequence ID" value="CAF0871533.1"/>
    <property type="molecule type" value="Genomic_DNA"/>
</dbReference>
<dbReference type="GO" id="GO:0008467">
    <property type="term" value="F:[heparan sulfate]-glucosamine 3-sulfotransferase activity"/>
    <property type="evidence" value="ECO:0007669"/>
    <property type="project" value="TreeGrafter"/>
</dbReference>
<dbReference type="OrthoDB" id="411451at2759"/>
<comment type="caution">
    <text evidence="8">The sequence shown here is derived from an EMBL/GenBank/DDBJ whole genome shotgun (WGS) entry which is preliminary data.</text>
</comment>
<sequence>MLFLLTIIGFLTISSCWSEIFSYNPPKNLSQAIIIGVKKCGTRALLKFLSIHPAIAVASTELHFFDSYTNFQHGLQWYRAQIPINRSSQHIIIEKTPSYFINKSTPLRIARLLPDAQLIIIIRDPITRAISDYVQLRNRHRFYPSFDDWISSSNFTQRTPVKIGCYTQYLRRWLKYFPRHQMHFVDGENLIHHPWEELEHVQTFLNLPVRIHREDFYFNPNKYGFPCLRQTNGCLGLNKGRRHPVIANQTRNKLNDFYLTCNAKLKRLAQINFSWI</sequence>
<evidence type="ECO:0000256" key="3">
    <source>
        <dbReference type="PIRSR" id="PIRSR637359-1"/>
    </source>
</evidence>
<feature type="disulfide bond" evidence="5">
    <location>
        <begin position="227"/>
        <end position="234"/>
    </location>
</feature>
<keyword evidence="6" id="KW-0732">Signal</keyword>
<feature type="signal peptide" evidence="6">
    <location>
        <begin position="1"/>
        <end position="18"/>
    </location>
</feature>
<evidence type="ECO:0000256" key="1">
    <source>
        <dbReference type="ARBA" id="ARBA00022679"/>
    </source>
</evidence>
<organism evidence="8 10">
    <name type="scientific">Adineta ricciae</name>
    <name type="common">Rotifer</name>
    <dbReference type="NCBI Taxonomy" id="249248"/>
    <lineage>
        <taxon>Eukaryota</taxon>
        <taxon>Metazoa</taxon>
        <taxon>Spiralia</taxon>
        <taxon>Gnathifera</taxon>
        <taxon>Rotifera</taxon>
        <taxon>Eurotatoria</taxon>
        <taxon>Bdelloidea</taxon>
        <taxon>Adinetida</taxon>
        <taxon>Adinetidae</taxon>
        <taxon>Adineta</taxon>
    </lineage>
</organism>
<dbReference type="InterPro" id="IPR037359">
    <property type="entry name" value="NST/OST"/>
</dbReference>
<dbReference type="PANTHER" id="PTHR10605:SF65">
    <property type="entry name" value="GH20068P"/>
    <property type="match status" value="1"/>
</dbReference>
<feature type="chain" id="PRO_5035598299" description="Sulfotransferase domain-containing protein" evidence="6">
    <location>
        <begin position="19"/>
        <end position="276"/>
    </location>
</feature>
<accession>A0A813XDJ6</accession>
<keyword evidence="5" id="KW-1015">Disulfide bond</keyword>
<evidence type="ECO:0000313" key="8">
    <source>
        <dbReference type="EMBL" id="CAF0871533.1"/>
    </source>
</evidence>
<evidence type="ECO:0000256" key="6">
    <source>
        <dbReference type="SAM" id="SignalP"/>
    </source>
</evidence>
<dbReference type="InterPro" id="IPR000863">
    <property type="entry name" value="Sulfotransferase_dom"/>
</dbReference>
<dbReference type="AlphaFoldDB" id="A0A813XDJ6"/>
<dbReference type="Proteomes" id="UP000663828">
    <property type="component" value="Unassembled WGS sequence"/>
</dbReference>
<protein>
    <recommendedName>
        <fullName evidence="7">Sulfotransferase domain-containing protein</fullName>
    </recommendedName>
</protein>
<reference evidence="8" key="1">
    <citation type="submission" date="2021-02" db="EMBL/GenBank/DDBJ databases">
        <authorList>
            <person name="Nowell W R."/>
        </authorList>
    </citation>
    <scope>NUCLEOTIDE SEQUENCE</scope>
</reference>
<dbReference type="InterPro" id="IPR027417">
    <property type="entry name" value="P-loop_NTPase"/>
</dbReference>
<feature type="domain" description="Sulfotransferase" evidence="7">
    <location>
        <begin position="31"/>
        <end position="230"/>
    </location>
</feature>
<gene>
    <name evidence="9" type="ORF">EDS130_LOCUS17433</name>
    <name evidence="8" type="ORF">XAT740_LOCUS6518</name>
</gene>
<keyword evidence="10" id="KW-1185">Reference proteome</keyword>
<evidence type="ECO:0000313" key="9">
    <source>
        <dbReference type="EMBL" id="CAF1051155.1"/>
    </source>
</evidence>
<name>A0A813XDJ6_ADIRI</name>
<keyword evidence="1" id="KW-0808">Transferase</keyword>
<feature type="binding site" evidence="4">
    <location>
        <begin position="39"/>
        <end position="43"/>
    </location>
    <ligand>
        <name>3'-phosphoadenylyl sulfate</name>
        <dbReference type="ChEBI" id="CHEBI:58339"/>
    </ligand>
</feature>
<dbReference type="SUPFAM" id="SSF52540">
    <property type="entry name" value="P-loop containing nucleoside triphosphate hydrolases"/>
    <property type="match status" value="1"/>
</dbReference>